<evidence type="ECO:0000256" key="1">
    <source>
        <dbReference type="SAM" id="Phobius"/>
    </source>
</evidence>
<keyword evidence="1" id="KW-0472">Membrane</keyword>
<protein>
    <submittedName>
        <fullName evidence="2">Uncharacterized protein</fullName>
    </submittedName>
</protein>
<proteinExistence type="predicted"/>
<feature type="transmembrane region" description="Helical" evidence="1">
    <location>
        <begin position="23"/>
        <end position="44"/>
    </location>
</feature>
<evidence type="ECO:0000313" key="3">
    <source>
        <dbReference type="Proteomes" id="UP000219559"/>
    </source>
</evidence>
<evidence type="ECO:0000313" key="2">
    <source>
        <dbReference type="EMBL" id="PCE64029.1"/>
    </source>
</evidence>
<reference evidence="2 3" key="1">
    <citation type="submission" date="2017-04" db="EMBL/GenBank/DDBJ databases">
        <title>A new member of the family Flavobacteriaceae isolated from ascidians.</title>
        <authorList>
            <person name="Chen L."/>
        </authorList>
    </citation>
    <scope>NUCLEOTIDE SEQUENCE [LARGE SCALE GENOMIC DNA]</scope>
    <source>
        <strain evidence="2 3">HQA918</strain>
    </source>
</reference>
<dbReference type="Proteomes" id="UP000219559">
    <property type="component" value="Unassembled WGS sequence"/>
</dbReference>
<name>A0A2A4G4Y8_9FLAO</name>
<keyword evidence="3" id="KW-1185">Reference proteome</keyword>
<comment type="caution">
    <text evidence="2">The sequence shown here is derived from an EMBL/GenBank/DDBJ whole genome shotgun (WGS) entry which is preliminary data.</text>
</comment>
<dbReference type="AlphaFoldDB" id="A0A2A4G4Y8"/>
<gene>
    <name evidence="2" type="ORF">B7P33_12340</name>
</gene>
<organism evidence="2 3">
    <name type="scientific">Sediminicola luteus</name>
    <dbReference type="NCBI Taxonomy" id="319238"/>
    <lineage>
        <taxon>Bacteria</taxon>
        <taxon>Pseudomonadati</taxon>
        <taxon>Bacteroidota</taxon>
        <taxon>Flavobacteriia</taxon>
        <taxon>Flavobacteriales</taxon>
        <taxon>Flavobacteriaceae</taxon>
        <taxon>Sediminicola</taxon>
    </lineage>
</organism>
<sequence length="64" mass="7730">MSHSGDDTDCYALFKSLYRSKMIQAFFIGPFWNWELTWFFMVFIDQNAMPHSLKRFYGNDMDMV</sequence>
<keyword evidence="1" id="KW-0812">Transmembrane</keyword>
<keyword evidence="1" id="KW-1133">Transmembrane helix</keyword>
<dbReference type="EMBL" id="NBWU01000004">
    <property type="protein sequence ID" value="PCE64029.1"/>
    <property type="molecule type" value="Genomic_DNA"/>
</dbReference>
<accession>A0A2A4G4Y8</accession>